<feature type="domain" description="Apple" evidence="2">
    <location>
        <begin position="272"/>
        <end position="308"/>
    </location>
</feature>
<dbReference type="STRING" id="1202772.A0A1V9YJ62"/>
<dbReference type="Proteomes" id="UP000243579">
    <property type="component" value="Unassembled WGS sequence"/>
</dbReference>
<protein>
    <recommendedName>
        <fullName evidence="2">Apple domain-containing protein</fullName>
    </recommendedName>
</protein>
<feature type="chain" id="PRO_5012754483" description="Apple domain-containing protein" evidence="1">
    <location>
        <begin position="18"/>
        <end position="485"/>
    </location>
</feature>
<evidence type="ECO:0000256" key="1">
    <source>
        <dbReference type="SAM" id="SignalP"/>
    </source>
</evidence>
<dbReference type="InterPro" id="IPR003609">
    <property type="entry name" value="Pan_app"/>
</dbReference>
<keyword evidence="1" id="KW-0732">Signal</keyword>
<proteinExistence type="predicted"/>
<feature type="domain" description="Apple" evidence="2">
    <location>
        <begin position="352"/>
        <end position="397"/>
    </location>
</feature>
<evidence type="ECO:0000313" key="4">
    <source>
        <dbReference type="Proteomes" id="UP000243579"/>
    </source>
</evidence>
<sequence>MRYFVPLTAVLLASVLGYTSDKCTLASTGKDYTGSDIMSVPVTGTSQAKVDTCCSTCSVTPGCVGWTVSANTCRLMSNMIESVADSNIIAAGSYKSPYTSATCSTIQKGMDYYGNSINKVQVSGSEQDKVDACCKACSNQISCVGWVIDGGDCRLKNKMVLSGSSWRIIAGFNPPPLKITSCSCSNLEQDVHYFGNTIRSIDVAGSPQEQTDKCCSACSTTSGCVGFVTRFNTCHLKSSIFRGGWTALGTIAGTYNAPHNLRECKIISTGKDYTGSDIKSVPVTGTSQAKVDTCCSTCSVTPGCVGWTVRANTCRLMSNMIESVADSNIIAAGSYKSPYTSATCSTIQKGMDYYGNDIKLVQVSGSEQDNVDACCKACSNQISCVGWVIDGGDCWLKNRMVLSGSSSRIIAGFNPPPPKISSDTCGNLEQDVDYSGDDIKSIDVTGSPQEQTDQCCSACSTTSGRYSIRHNRMHHSAHLEAMRNH</sequence>
<dbReference type="Gene3D" id="3.50.4.10">
    <property type="entry name" value="Hepatocyte Growth Factor"/>
    <property type="match status" value="5"/>
</dbReference>
<accession>A0A1V9YJ62</accession>
<keyword evidence="4" id="KW-1185">Reference proteome</keyword>
<dbReference type="Pfam" id="PF14295">
    <property type="entry name" value="PAN_4"/>
    <property type="match status" value="6"/>
</dbReference>
<evidence type="ECO:0000313" key="3">
    <source>
        <dbReference type="EMBL" id="OQR85783.1"/>
    </source>
</evidence>
<name>A0A1V9YJ62_ACHHY</name>
<feature type="signal peptide" evidence="1">
    <location>
        <begin position="1"/>
        <end position="17"/>
    </location>
</feature>
<reference evidence="3 4" key="1">
    <citation type="journal article" date="2014" name="Genome Biol. Evol.">
        <title>The secreted proteins of Achlya hypogyna and Thraustotheca clavata identify the ancestral oomycete secretome and reveal gene acquisitions by horizontal gene transfer.</title>
        <authorList>
            <person name="Misner I."/>
            <person name="Blouin N."/>
            <person name="Leonard G."/>
            <person name="Richards T.A."/>
            <person name="Lane C.E."/>
        </authorList>
    </citation>
    <scope>NUCLEOTIDE SEQUENCE [LARGE SCALE GENOMIC DNA]</scope>
    <source>
        <strain evidence="3 4">ATCC 48635</strain>
    </source>
</reference>
<organism evidence="3 4">
    <name type="scientific">Achlya hypogyna</name>
    <name type="common">Oomycete</name>
    <name type="synonym">Protoachlya hypogyna</name>
    <dbReference type="NCBI Taxonomy" id="1202772"/>
    <lineage>
        <taxon>Eukaryota</taxon>
        <taxon>Sar</taxon>
        <taxon>Stramenopiles</taxon>
        <taxon>Oomycota</taxon>
        <taxon>Saprolegniomycetes</taxon>
        <taxon>Saprolegniales</taxon>
        <taxon>Achlyaceae</taxon>
        <taxon>Achlya</taxon>
    </lineage>
</organism>
<comment type="caution">
    <text evidence="3">The sequence shown here is derived from an EMBL/GenBank/DDBJ whole genome shotgun (WGS) entry which is preliminary data.</text>
</comment>
<dbReference type="EMBL" id="JNBR01001589">
    <property type="protein sequence ID" value="OQR85783.1"/>
    <property type="molecule type" value="Genomic_DNA"/>
</dbReference>
<feature type="domain" description="Apple" evidence="2">
    <location>
        <begin position="111"/>
        <end position="147"/>
    </location>
</feature>
<feature type="domain" description="Apple" evidence="2">
    <location>
        <begin position="191"/>
        <end position="228"/>
    </location>
</feature>
<dbReference type="AlphaFoldDB" id="A0A1V9YJ62"/>
<feature type="domain" description="Apple" evidence="2">
    <location>
        <begin position="31"/>
        <end position="68"/>
    </location>
</feature>
<feature type="domain" description="Apple" evidence="2">
    <location>
        <begin position="432"/>
        <end position="463"/>
    </location>
</feature>
<evidence type="ECO:0000259" key="2">
    <source>
        <dbReference type="Pfam" id="PF14295"/>
    </source>
</evidence>
<gene>
    <name evidence="3" type="ORF">ACHHYP_11381</name>
</gene>